<comment type="caution">
    <text evidence="2">The sequence shown here is derived from an EMBL/GenBank/DDBJ whole genome shotgun (WGS) entry which is preliminary data.</text>
</comment>
<accession>A0A6L2L743</accession>
<organism evidence="2">
    <name type="scientific">Tanacetum cinerariifolium</name>
    <name type="common">Dalmatian daisy</name>
    <name type="synonym">Chrysanthemum cinerariifolium</name>
    <dbReference type="NCBI Taxonomy" id="118510"/>
    <lineage>
        <taxon>Eukaryota</taxon>
        <taxon>Viridiplantae</taxon>
        <taxon>Streptophyta</taxon>
        <taxon>Embryophyta</taxon>
        <taxon>Tracheophyta</taxon>
        <taxon>Spermatophyta</taxon>
        <taxon>Magnoliopsida</taxon>
        <taxon>eudicotyledons</taxon>
        <taxon>Gunneridae</taxon>
        <taxon>Pentapetalae</taxon>
        <taxon>asterids</taxon>
        <taxon>campanulids</taxon>
        <taxon>Asterales</taxon>
        <taxon>Asteraceae</taxon>
        <taxon>Asteroideae</taxon>
        <taxon>Anthemideae</taxon>
        <taxon>Anthemidinae</taxon>
        <taxon>Tanacetum</taxon>
    </lineage>
</organism>
<evidence type="ECO:0000313" key="2">
    <source>
        <dbReference type="EMBL" id="GEU57548.1"/>
    </source>
</evidence>
<dbReference type="EMBL" id="BKCJ010003849">
    <property type="protein sequence ID" value="GEU57548.1"/>
    <property type="molecule type" value="Genomic_DNA"/>
</dbReference>
<sequence>MSSITSQQTKLDLELVPKENRLDIGKCNGRIPRGLTPREPTFQVVLDAIALTPYYPTFLITTDVPKVYMYQFWNFVYKHDTFYRFKIDKKKQFKLTLEVYRAIHPKCLTSPAMKESKSYKTYLGYTTCVVPPKIARKFKKAFPFEKDSDLVLVDEEPVTKGKQVKGSFKKSLTKPAIGIIIKEPHVETKSKRKQKVDVTLGKGIELIFEVPLTKEAQMKEVKKKSLIDFHKLHPSGSGNDDDNKNNEKELSNKGSEKENESEEQESNLEEEEESEDDDQEEEELVHTPSNSDDEDAANLELKNDDKSEDIPHVDVEIVSPLDVHVHHELPRTQAPTLLKILVSVITKPSPVYTNIPQSSQTFTSLILQTTPTPLPTIATTNPLSKLLDFVSALQFNNRITALEKEVAETKKDPLHTQVTTLIDEHLDTRLGETREEFTKFLSESLTARIKEQTIQSEIPEFEVADSDMPQDQGGNLGPAFRLLKGTHSNYAELEYDFKECYKALSEELDWGNPEGVTHVSVVRKHRYGYLEEIVINVTKPDTTMPYLRKRHSYTPYKDPQGFIYVDDYKRNMLMRSDELYKFSDSTLTRLLSSLKDITKNIDMEYFLKRRCSNLEKKRAHFMIKDINKLLK</sequence>
<reference evidence="2" key="1">
    <citation type="journal article" date="2019" name="Sci. Rep.">
        <title>Draft genome of Tanacetum cinerariifolium, the natural source of mosquito coil.</title>
        <authorList>
            <person name="Yamashiro T."/>
            <person name="Shiraishi A."/>
            <person name="Satake H."/>
            <person name="Nakayama K."/>
        </authorList>
    </citation>
    <scope>NUCLEOTIDE SEQUENCE</scope>
</reference>
<gene>
    <name evidence="2" type="ORF">Tci_029526</name>
</gene>
<feature type="compositionally biased region" description="Acidic residues" evidence="1">
    <location>
        <begin position="259"/>
        <end position="283"/>
    </location>
</feature>
<name>A0A6L2L743_TANCI</name>
<feature type="compositionally biased region" description="Basic and acidic residues" evidence="1">
    <location>
        <begin position="241"/>
        <end position="258"/>
    </location>
</feature>
<feature type="region of interest" description="Disordered" evidence="1">
    <location>
        <begin position="229"/>
        <end position="296"/>
    </location>
</feature>
<proteinExistence type="predicted"/>
<protein>
    <submittedName>
        <fullName evidence="2">Uncharacterized protein</fullName>
    </submittedName>
</protein>
<evidence type="ECO:0000256" key="1">
    <source>
        <dbReference type="SAM" id="MobiDB-lite"/>
    </source>
</evidence>
<dbReference type="AlphaFoldDB" id="A0A6L2L743"/>